<dbReference type="RefSeq" id="WP_038509370.1">
    <property type="nucleotide sequence ID" value="NZ_CP008953.1"/>
</dbReference>
<dbReference type="InterPro" id="IPR002110">
    <property type="entry name" value="Ankyrin_rpt"/>
</dbReference>
<evidence type="ECO:0000256" key="2">
    <source>
        <dbReference type="ARBA" id="ARBA00023043"/>
    </source>
</evidence>
<keyword evidence="5" id="KW-1185">Reference proteome</keyword>
<keyword evidence="2 3" id="KW-0040">ANK repeat</keyword>
<dbReference type="SMART" id="SM00248">
    <property type="entry name" value="ANK"/>
    <property type="match status" value="6"/>
</dbReference>
<dbReference type="PANTHER" id="PTHR24198:SF165">
    <property type="entry name" value="ANKYRIN REPEAT-CONTAINING PROTEIN-RELATED"/>
    <property type="match status" value="1"/>
</dbReference>
<dbReference type="AlphaFoldDB" id="A0A075UWF9"/>
<dbReference type="PROSITE" id="PS50088">
    <property type="entry name" value="ANK_REPEAT"/>
    <property type="match status" value="3"/>
</dbReference>
<gene>
    <name evidence="4" type="ORF">AJAP_08265</name>
</gene>
<evidence type="ECO:0000313" key="5">
    <source>
        <dbReference type="Proteomes" id="UP000028492"/>
    </source>
</evidence>
<dbReference type="Pfam" id="PF00023">
    <property type="entry name" value="Ank"/>
    <property type="match status" value="1"/>
</dbReference>
<dbReference type="KEGG" id="aja:AJAP_08265"/>
<protein>
    <submittedName>
        <fullName evidence="4">Uncharacterized protein</fullName>
    </submittedName>
</protein>
<proteinExistence type="predicted"/>
<keyword evidence="1" id="KW-0677">Repeat</keyword>
<organism evidence="4 5">
    <name type="scientific">Amycolatopsis japonica</name>
    <dbReference type="NCBI Taxonomy" id="208439"/>
    <lineage>
        <taxon>Bacteria</taxon>
        <taxon>Bacillati</taxon>
        <taxon>Actinomycetota</taxon>
        <taxon>Actinomycetes</taxon>
        <taxon>Pseudonocardiales</taxon>
        <taxon>Pseudonocardiaceae</taxon>
        <taxon>Amycolatopsis</taxon>
        <taxon>Amycolatopsis japonica group</taxon>
    </lineage>
</organism>
<accession>A0A075UWF9</accession>
<sequence>MTSPAELAFEKARELIDARDLAGLARLIGDLPTLVHAHGKNGNDLLGMAAATRDERLCRILLDHGADPASANVHGWTALHQAGYVGLPLLVTMLLDAGAPIDVPARGDGGTPLVVALFWGHREAAELLASRSLSPGNLRVAAGLGRADLLDELLAPDGTLAPAAGAHREFHRPHSGFPEWRPSEDPAEIVDEALSWAARNDRSSAVRTLVERGAHVDADVYRGTALTWAAAQGKASAIKTLAELGASVDHRGTFGGLSHGEGVTALHLAVQGGHVDAVRALLDVGADPSLEDSLYSSSALGWAEHFGQTEILAVLRGA</sequence>
<dbReference type="Proteomes" id="UP000028492">
    <property type="component" value="Chromosome"/>
</dbReference>
<dbReference type="InterPro" id="IPR036770">
    <property type="entry name" value="Ankyrin_rpt-contain_sf"/>
</dbReference>
<dbReference type="PROSITE" id="PS50297">
    <property type="entry name" value="ANK_REP_REGION"/>
    <property type="match status" value="2"/>
</dbReference>
<evidence type="ECO:0000256" key="1">
    <source>
        <dbReference type="ARBA" id="ARBA00022737"/>
    </source>
</evidence>
<reference evidence="4 5" key="1">
    <citation type="journal article" date="2014" name="J. Biotechnol.">
        <title>Complete genome sequence of the actinobacterium Amycolatopsis japonica MG417-CF17(T) (=DSM 44213T) producing (S,S)-N,N'-ethylenediaminedisuccinic acid.</title>
        <authorList>
            <person name="Stegmann E."/>
            <person name="Albersmeier A."/>
            <person name="Spohn M."/>
            <person name="Gert H."/>
            <person name="Weber T."/>
            <person name="Wohlleben W."/>
            <person name="Kalinowski J."/>
            <person name="Ruckert C."/>
        </authorList>
    </citation>
    <scope>NUCLEOTIDE SEQUENCE [LARGE SCALE GENOMIC DNA]</scope>
    <source>
        <strain evidence="5">MG417-CF17 (DSM 44213)</strain>
    </source>
</reference>
<feature type="repeat" description="ANK" evidence="3">
    <location>
        <begin position="261"/>
        <end position="293"/>
    </location>
</feature>
<evidence type="ECO:0000313" key="4">
    <source>
        <dbReference type="EMBL" id="AIG74560.1"/>
    </source>
</evidence>
<dbReference type="PANTHER" id="PTHR24198">
    <property type="entry name" value="ANKYRIN REPEAT AND PROTEIN KINASE DOMAIN-CONTAINING PROTEIN"/>
    <property type="match status" value="1"/>
</dbReference>
<dbReference type="eggNOG" id="COG0666">
    <property type="taxonomic scope" value="Bacteria"/>
</dbReference>
<name>A0A075UWF9_9PSEU</name>
<dbReference type="Gene3D" id="1.25.40.20">
    <property type="entry name" value="Ankyrin repeat-containing domain"/>
    <property type="match status" value="2"/>
</dbReference>
<feature type="repeat" description="ANK" evidence="3">
    <location>
        <begin position="41"/>
        <end position="73"/>
    </location>
</feature>
<dbReference type="SUPFAM" id="SSF48403">
    <property type="entry name" value="Ankyrin repeat"/>
    <property type="match status" value="1"/>
</dbReference>
<dbReference type="STRING" id="208439.AJAP_08265"/>
<evidence type="ECO:0000256" key="3">
    <source>
        <dbReference type="PROSITE-ProRule" id="PRU00023"/>
    </source>
</evidence>
<feature type="repeat" description="ANK" evidence="3">
    <location>
        <begin position="74"/>
        <end position="106"/>
    </location>
</feature>
<dbReference type="Pfam" id="PF12796">
    <property type="entry name" value="Ank_2"/>
    <property type="match status" value="2"/>
</dbReference>
<dbReference type="EMBL" id="CP008953">
    <property type="protein sequence ID" value="AIG74560.1"/>
    <property type="molecule type" value="Genomic_DNA"/>
</dbReference>
<dbReference type="HOGENOM" id="CLU_873307_0_0_11"/>